<dbReference type="RefSeq" id="WP_008832125.1">
    <property type="nucleotide sequence ID" value="NZ_JFYZ01000044.1"/>
</dbReference>
<dbReference type="SUPFAM" id="SSF55811">
    <property type="entry name" value="Nudix"/>
    <property type="match status" value="1"/>
</dbReference>
<comment type="cofactor">
    <cofactor evidence="2">
        <name>Mg(2+)</name>
        <dbReference type="ChEBI" id="CHEBI:18420"/>
    </cofactor>
</comment>
<dbReference type="AlphaFoldDB" id="A0A031JMA6"/>
<sequence length="264" mass="28614">MIQTAPSDQPMPTDGPAVVPASTVVVFRHAADGGPPELLMLQRSDGMRFAGGAAVFPGGRVDPADRELARRLLPGESEEIASARIAAIRETLEEAGLMIATRAPVTAREAAEARAMLLEVGRLDTVLERLGWELDPQALTFFAHWCPLWDRAFDTRFFVADIGTGAVDVTVDATENSRLFWASAADALAMADRGEISVIFPTRRNLDRLAQYADHAEALADIAAHPVVRIHPEVEMREDGEWLVIPDGLGYPVLGQLKATARRG</sequence>
<keyword evidence="5" id="KW-0460">Magnesium</keyword>
<feature type="domain" description="Nudix hydrolase" evidence="7">
    <location>
        <begin position="17"/>
        <end position="204"/>
    </location>
</feature>
<comment type="cofactor">
    <cofactor evidence="1">
        <name>Mn(2+)</name>
        <dbReference type="ChEBI" id="CHEBI:29035"/>
    </cofactor>
</comment>
<organism evidence="8 9">
    <name type="scientific">Novosphingobium resinovorum</name>
    <dbReference type="NCBI Taxonomy" id="158500"/>
    <lineage>
        <taxon>Bacteria</taxon>
        <taxon>Pseudomonadati</taxon>
        <taxon>Pseudomonadota</taxon>
        <taxon>Alphaproteobacteria</taxon>
        <taxon>Sphingomonadales</taxon>
        <taxon>Sphingomonadaceae</taxon>
        <taxon>Novosphingobium</taxon>
    </lineage>
</organism>
<dbReference type="eggNOG" id="COG0494">
    <property type="taxonomic scope" value="Bacteria"/>
</dbReference>
<dbReference type="InterPro" id="IPR039121">
    <property type="entry name" value="NUDT19"/>
</dbReference>
<keyword evidence="3" id="KW-0479">Metal-binding</keyword>
<keyword evidence="4 8" id="KW-0378">Hydrolase</keyword>
<dbReference type="PROSITE" id="PS51462">
    <property type="entry name" value="NUDIX"/>
    <property type="match status" value="1"/>
</dbReference>
<accession>A0A031JMA6</accession>
<gene>
    <name evidence="8" type="ORF">BV97_04842</name>
</gene>
<dbReference type="GO" id="GO:0016818">
    <property type="term" value="F:hydrolase activity, acting on acid anhydrides, in phosphorus-containing anhydrides"/>
    <property type="evidence" value="ECO:0007669"/>
    <property type="project" value="InterPro"/>
</dbReference>
<protein>
    <submittedName>
        <fullName evidence="8">NUDIX hydrolase</fullName>
    </submittedName>
</protein>
<comment type="caution">
    <text evidence="8">The sequence shown here is derived from an EMBL/GenBank/DDBJ whole genome shotgun (WGS) entry which is preliminary data.</text>
</comment>
<dbReference type="InterPro" id="IPR015797">
    <property type="entry name" value="NUDIX_hydrolase-like_dom_sf"/>
</dbReference>
<evidence type="ECO:0000256" key="5">
    <source>
        <dbReference type="ARBA" id="ARBA00022842"/>
    </source>
</evidence>
<dbReference type="PATRIC" id="fig|158500.4.peg.4921"/>
<evidence type="ECO:0000259" key="7">
    <source>
        <dbReference type="PROSITE" id="PS51462"/>
    </source>
</evidence>
<keyword evidence="6" id="KW-0464">Manganese</keyword>
<evidence type="ECO:0000256" key="1">
    <source>
        <dbReference type="ARBA" id="ARBA00001936"/>
    </source>
</evidence>
<evidence type="ECO:0000313" key="9">
    <source>
        <dbReference type="Proteomes" id="UP000024329"/>
    </source>
</evidence>
<dbReference type="InterPro" id="IPR000086">
    <property type="entry name" value="NUDIX_hydrolase_dom"/>
</dbReference>
<proteinExistence type="predicted"/>
<evidence type="ECO:0000256" key="2">
    <source>
        <dbReference type="ARBA" id="ARBA00001946"/>
    </source>
</evidence>
<dbReference type="STRING" id="158500.BES08_17555"/>
<reference evidence="8 9" key="1">
    <citation type="submission" date="2014-03" db="EMBL/GenBank/DDBJ databases">
        <title>Whole genome sequence of Novosphingobium resinovorum KF1.</title>
        <authorList>
            <person name="Gan H.M."/>
            <person name="Gan H.Y."/>
            <person name="Chew T.H."/>
            <person name="Savka M.A."/>
        </authorList>
    </citation>
    <scope>NUCLEOTIDE SEQUENCE [LARGE SCALE GENOMIC DNA]</scope>
    <source>
        <strain evidence="8 9">KF1</strain>
    </source>
</reference>
<evidence type="ECO:0000313" key="8">
    <source>
        <dbReference type="EMBL" id="EZP73850.1"/>
    </source>
</evidence>
<dbReference type="PANTHER" id="PTHR12318">
    <property type="entry name" value="TESTOSTERONE-REGULATED PROTEIN RP2"/>
    <property type="match status" value="1"/>
</dbReference>
<name>A0A031JMA6_9SPHN</name>
<evidence type="ECO:0000256" key="4">
    <source>
        <dbReference type="ARBA" id="ARBA00022801"/>
    </source>
</evidence>
<dbReference type="EMBL" id="JFYZ01000044">
    <property type="protein sequence ID" value="EZP73850.1"/>
    <property type="molecule type" value="Genomic_DNA"/>
</dbReference>
<evidence type="ECO:0000256" key="3">
    <source>
        <dbReference type="ARBA" id="ARBA00022723"/>
    </source>
</evidence>
<dbReference type="Proteomes" id="UP000024329">
    <property type="component" value="Unassembled WGS sequence"/>
</dbReference>
<dbReference type="PANTHER" id="PTHR12318:SF0">
    <property type="entry name" value="ACYL-COENZYME A DIPHOSPHATASE NUDT19"/>
    <property type="match status" value="1"/>
</dbReference>
<dbReference type="GO" id="GO:0046872">
    <property type="term" value="F:metal ion binding"/>
    <property type="evidence" value="ECO:0007669"/>
    <property type="project" value="UniProtKB-KW"/>
</dbReference>
<evidence type="ECO:0000256" key="6">
    <source>
        <dbReference type="ARBA" id="ARBA00023211"/>
    </source>
</evidence>
<dbReference type="Gene3D" id="3.90.79.10">
    <property type="entry name" value="Nucleoside Triphosphate Pyrophosphohydrolase"/>
    <property type="match status" value="1"/>
</dbReference>